<reference evidence="1 2" key="1">
    <citation type="journal article" date="2002" name="Proc. Natl. Acad. Sci. U.S.A.">
        <title>The complete genome sequence of Chlorobium tepidum TLS, a photosynthetic, anaerobic, green-sulfur bacterium.</title>
        <authorList>
            <person name="Eisen J.A."/>
            <person name="Nelson K.E."/>
            <person name="Paulsen I.T."/>
            <person name="Heidelberg J.F."/>
            <person name="Wu M."/>
            <person name="Dodson R.J."/>
            <person name="Deboy R."/>
            <person name="Gwinn M.L."/>
            <person name="Nelson W.C."/>
            <person name="Haft D.H."/>
            <person name="Hickey E.K."/>
            <person name="Peterson J.D."/>
            <person name="Durkin A.S."/>
            <person name="Kolonay J.L."/>
            <person name="Yang F."/>
            <person name="Holt I."/>
            <person name="Umayam L.A."/>
            <person name="Mason T."/>
            <person name="Brenner M."/>
            <person name="Shea T.P."/>
            <person name="Parksey D."/>
            <person name="Nierman W.C."/>
            <person name="Feldblyum T.V."/>
            <person name="Hansen C.L."/>
            <person name="Craven M.B."/>
            <person name="Radune D."/>
            <person name="Vamathevan J."/>
            <person name="Khouri H."/>
            <person name="White O."/>
            <person name="Gruber T.M."/>
            <person name="Ketchum K.A."/>
            <person name="Venter J.C."/>
            <person name="Tettelin H."/>
            <person name="Bryant D.A."/>
            <person name="Fraser C.M."/>
        </authorList>
    </citation>
    <scope>NUCLEOTIDE SEQUENCE [LARGE SCALE GENOMIC DNA]</scope>
    <source>
        <strain evidence="2">ATCC 49652 / DSM 12025 / NBRC 103806 / TLS</strain>
    </source>
</reference>
<dbReference type="EMBL" id="AE006470">
    <property type="protein sequence ID" value="AAM72026.1"/>
    <property type="molecule type" value="Genomic_DNA"/>
</dbReference>
<organism evidence="1 2">
    <name type="scientific">Chlorobaculum tepidum (strain ATCC 49652 / DSM 12025 / NBRC 103806 / TLS)</name>
    <name type="common">Chlorobium tepidum</name>
    <dbReference type="NCBI Taxonomy" id="194439"/>
    <lineage>
        <taxon>Bacteria</taxon>
        <taxon>Pseudomonadati</taxon>
        <taxon>Chlorobiota</taxon>
        <taxon>Chlorobiia</taxon>
        <taxon>Chlorobiales</taxon>
        <taxon>Chlorobiaceae</taxon>
        <taxon>Chlorobaculum</taxon>
    </lineage>
</organism>
<dbReference type="KEGG" id="cte:CT0789"/>
<evidence type="ECO:0000313" key="2">
    <source>
        <dbReference type="Proteomes" id="UP000001007"/>
    </source>
</evidence>
<dbReference type="AlphaFoldDB" id="Q8KEA0"/>
<sequence length="341" mass="38131">MSALRKSVLIAPSNRPCLNMKCSVQRSVRLISLLAVLGFFHGTAAATLWSSGPRQTGEVVLDEMVAGAGGFVVRVGSNGCTSKNSFEVLVNKKPGLTDLAPHYELTIVRKVPDECKAIVEDGTVIAYDLKQDLGISGHYTYTIANPVYSPRPYADTSDYYLPNALKDAAPDFPKVTEVRPEPFEKYTARPDFFSCLLPVDWKRSPADPEGDAKAGIYEVQLTKEELAKPEDGEKYYFPHPLIYVGYYAPGNREGKTYANYLADYDRLMRKNTGSKQSSYSKPVKTTVAGLEATVTDYEVWQELPRGPLFTTKYWLKARFVFVKARQGFYVLAFKSPKEFYI</sequence>
<dbReference type="OrthoDB" id="7188405at2"/>
<keyword evidence="2" id="KW-1185">Reference proteome</keyword>
<evidence type="ECO:0000313" key="1">
    <source>
        <dbReference type="EMBL" id="AAM72026.1"/>
    </source>
</evidence>
<name>Q8KEA0_CHLTE</name>
<accession>Q8KEA0</accession>
<dbReference type="STRING" id="194439.CT0789"/>
<proteinExistence type="predicted"/>
<protein>
    <submittedName>
        <fullName evidence="1">Uncharacterized protein</fullName>
    </submittedName>
</protein>
<dbReference type="EnsemblBacteria" id="AAM72026">
    <property type="protein sequence ID" value="AAM72026"/>
    <property type="gene ID" value="CT0789"/>
</dbReference>
<gene>
    <name evidence="1" type="ordered locus">CT0789</name>
</gene>
<dbReference type="HOGENOM" id="CLU_813024_0_0_10"/>
<dbReference type="Proteomes" id="UP000001007">
    <property type="component" value="Chromosome"/>
</dbReference>